<keyword evidence="4 10" id="KW-0479">Metal-binding</keyword>
<comment type="similarity">
    <text evidence="10">Belongs to the Tequatrovirus single-stranded DNA-binding protein family.</text>
</comment>
<dbReference type="InterPro" id="IPR012339">
    <property type="entry name" value="Phage_T4_Gp32_ssDNA-bd"/>
</dbReference>
<accession>A0A1D3RL04</accession>
<evidence type="ECO:0000313" key="14">
    <source>
        <dbReference type="Proteomes" id="UP000279601"/>
    </source>
</evidence>
<dbReference type="RefSeq" id="YP_010091862.1">
    <property type="nucleotide sequence ID" value="NC_055726.1"/>
</dbReference>
<dbReference type="GeneID" id="65109395"/>
<reference evidence="14" key="1">
    <citation type="submission" date="2016-09" db="EMBL/GenBank/DDBJ databases">
        <authorList>
            <person name="Kajsik M."/>
        </authorList>
    </citation>
    <scope>NUCLEOTIDE SEQUENCE [LARGE SCALE GENOMIC DNA]</scope>
</reference>
<evidence type="ECO:0000256" key="3">
    <source>
        <dbReference type="ARBA" id="ARBA00022705"/>
    </source>
</evidence>
<comment type="function">
    <text evidence="10">Single-stranded DNA-binding protein that participates in viral DNA replication, recombination, and repair. Coats the lagging-strand ssDNA as the replication fork advances. Stimulates the activities of viral DNA polymerase and the replicative helicase, probably via its interaction with the helicase assembly factor. Together with the replicative helicase and the helicase assembly factor, promotes pairing of two homologous DNA molecules containing complementary single-stranded regions and mediates homologous DNA strand exchange. Promotes also the formation of joint molecules. mRNA specific autogenous translational repressor.</text>
</comment>
<dbReference type="Gene3D" id="3.90.198.10">
    <property type="entry name" value="Replication Fork Single-Stranded Dna Binding Protein"/>
    <property type="match status" value="1"/>
</dbReference>
<organism evidence="13 14">
    <name type="scientific">Cronobacter phage Pet-CM3-4</name>
    <dbReference type="NCBI Taxonomy" id="1892569"/>
    <lineage>
        <taxon>Viruses</taxon>
        <taxon>Duplodnaviria</taxon>
        <taxon>Heunggongvirae</taxon>
        <taxon>Uroviricota</taxon>
        <taxon>Caudoviricetes</taxon>
        <taxon>Pantevenvirales</taxon>
        <taxon>Straboviridae</taxon>
        <taxon>Tevenvirinae</taxon>
        <taxon>Karamvirus</taxon>
        <taxon>Karamvirus petcm34</taxon>
    </lineage>
</organism>
<name>A0A1D3RL04_9CAUD</name>
<dbReference type="SUPFAM" id="SSF50249">
    <property type="entry name" value="Nucleic acid-binding proteins"/>
    <property type="match status" value="1"/>
</dbReference>
<feature type="region of interest" description="LAST" evidence="10">
    <location>
        <begin position="3"/>
        <end position="7"/>
    </location>
</feature>
<evidence type="ECO:0000256" key="11">
    <source>
        <dbReference type="SAM" id="MobiDB-lite"/>
    </source>
</evidence>
<dbReference type="GO" id="GO:0006310">
    <property type="term" value="P:DNA recombination"/>
    <property type="evidence" value="ECO:0007669"/>
    <property type="project" value="UniProtKB-UniRule"/>
</dbReference>
<feature type="binding site" evidence="10">
    <location>
        <position position="64"/>
    </location>
    <ligand>
        <name>Zn(2+)</name>
        <dbReference type="ChEBI" id="CHEBI:29105"/>
    </ligand>
</feature>
<evidence type="ECO:0000256" key="5">
    <source>
        <dbReference type="ARBA" id="ARBA00022763"/>
    </source>
</evidence>
<keyword evidence="7 10" id="KW-1194">Viral DNA replication</keyword>
<proteinExistence type="inferred from homology"/>
<dbReference type="GO" id="GO:0039686">
    <property type="term" value="P:bidirectional double-stranded viral DNA replication"/>
    <property type="evidence" value="ECO:0007669"/>
    <property type="project" value="UniProtKB-UniRule"/>
</dbReference>
<evidence type="ECO:0000256" key="4">
    <source>
        <dbReference type="ARBA" id="ARBA00022723"/>
    </source>
</evidence>
<evidence type="ECO:0000256" key="7">
    <source>
        <dbReference type="ARBA" id="ARBA00023109"/>
    </source>
</evidence>
<evidence type="ECO:0000256" key="10">
    <source>
        <dbReference type="HAMAP-Rule" id="MF_04152"/>
    </source>
</evidence>
<evidence type="ECO:0000259" key="12">
    <source>
        <dbReference type="Pfam" id="PF08804"/>
    </source>
</evidence>
<dbReference type="GO" id="GO:0006260">
    <property type="term" value="P:DNA replication"/>
    <property type="evidence" value="ECO:0007669"/>
    <property type="project" value="UniProtKB-KW"/>
</dbReference>
<evidence type="ECO:0000313" key="13">
    <source>
        <dbReference type="EMBL" id="SCN45940.1"/>
    </source>
</evidence>
<dbReference type="InterPro" id="IPR046395">
    <property type="entry name" value="SSB_T4"/>
</dbReference>
<feature type="binding site" evidence="10">
    <location>
        <position position="77"/>
    </location>
    <ligand>
        <name>Zn(2+)</name>
        <dbReference type="ChEBI" id="CHEBI:29105"/>
    </ligand>
</feature>
<dbReference type="GO" id="GO:0006281">
    <property type="term" value="P:DNA repair"/>
    <property type="evidence" value="ECO:0007669"/>
    <property type="project" value="UniProtKB-UniRule"/>
</dbReference>
<feature type="region of interest" description="Disordered" evidence="11">
    <location>
        <begin position="264"/>
        <end position="306"/>
    </location>
</feature>
<dbReference type="KEGG" id="vg:65109395"/>
<dbReference type="Proteomes" id="UP000279601">
    <property type="component" value="Segment"/>
</dbReference>
<evidence type="ECO:0000256" key="8">
    <source>
        <dbReference type="ARBA" id="ARBA00023125"/>
    </source>
</evidence>
<keyword evidence="14" id="KW-1185">Reference proteome</keyword>
<comment type="domain">
    <text evidence="10">The acidic C-terminus is involved in modulating the ssDNA binding properties. The N-terminus LAST motif is involved in the cooperative binding of the protein to single-stranded nucleic acids.</text>
</comment>
<comment type="domain">
    <text evidence="10">The acidic C-terminus is involved in modulating the ssDNA binding properties. The N-terminus LAST motif is involved in the cooperative binding of the protein to ssDNA.</text>
</comment>
<evidence type="ECO:0000256" key="2">
    <source>
        <dbReference type="ARBA" id="ARBA00022491"/>
    </source>
</evidence>
<feature type="compositionally biased region" description="Acidic residues" evidence="11">
    <location>
        <begin position="295"/>
        <end position="306"/>
    </location>
</feature>
<dbReference type="HAMAP" id="MF_04152">
    <property type="entry name" value="SSB_T4"/>
    <property type="match status" value="1"/>
</dbReference>
<dbReference type="Pfam" id="PF08804">
    <property type="entry name" value="gp32"/>
    <property type="match status" value="1"/>
</dbReference>
<dbReference type="InterPro" id="IPR012340">
    <property type="entry name" value="NA-bd_OB-fold"/>
</dbReference>
<evidence type="ECO:0000256" key="6">
    <source>
        <dbReference type="ARBA" id="ARBA00022833"/>
    </source>
</evidence>
<feature type="domain" description="Bacteriophage T4 Gp32 single-stranded DNA-binding" evidence="12">
    <location>
        <begin position="39"/>
        <end position="239"/>
    </location>
</feature>
<sequence>MFKRKNPAALASQLASLSGSKGFNSEDKGEWKLKLDNAGNGQAVIRFLPGKGDEGVPFAVLVNHGFKKGGKWYIENCTSTHGDYDSCPVCQYLSKNDSYNTNNEEYKLLKRKTSYYANILVVKDPAAPENEGKVFKYRFGKKIWDKINAMVAVDVEMGETPIDVTCAFEGANFVLKVKKVSGFSNYDESKFLGQSEIPNIEDEAYQNELQEQMVDLTTLTAKDQFKSFEDNQKKFLQVMGTAAMGTAASRASAQADKVGEDLDNFEDELANFNAGSQKSAPAEDFMETGGSASSGDEDLDELLNGL</sequence>
<keyword evidence="6 10" id="KW-0862">Zinc</keyword>
<keyword evidence="8 10" id="KW-0238">DNA-binding</keyword>
<feature type="binding site" evidence="10">
    <location>
        <position position="90"/>
    </location>
    <ligand>
        <name>Zn(2+)</name>
        <dbReference type="ChEBI" id="CHEBI:29105"/>
    </ligand>
</feature>
<keyword evidence="5" id="KW-0227">DNA damage</keyword>
<protein>
    <recommendedName>
        <fullName evidence="1 10">Single-stranded DNA-binding protein</fullName>
        <shortName evidence="10">SSB protein</shortName>
    </recommendedName>
    <alternativeName>
        <fullName evidence="10">Helix-destabilizing protein</fullName>
    </alternativeName>
</protein>
<feature type="binding site" evidence="10">
    <location>
        <position position="87"/>
    </location>
    <ligand>
        <name>Zn(2+)</name>
        <dbReference type="ChEBI" id="CHEBI:29105"/>
    </ligand>
</feature>
<evidence type="ECO:0000256" key="1">
    <source>
        <dbReference type="ARBA" id="ARBA00018590"/>
    </source>
</evidence>
<dbReference type="EMBL" id="LT614807">
    <property type="protein sequence ID" value="SCN45940.1"/>
    <property type="molecule type" value="Genomic_DNA"/>
</dbReference>
<keyword evidence="10" id="KW-0233">DNA recombination</keyword>
<keyword evidence="9 10" id="KW-0234">DNA repair</keyword>
<evidence type="ECO:0000256" key="9">
    <source>
        <dbReference type="ARBA" id="ARBA00023204"/>
    </source>
</evidence>
<dbReference type="GO" id="GO:0046872">
    <property type="term" value="F:metal ion binding"/>
    <property type="evidence" value="ECO:0007669"/>
    <property type="project" value="UniProtKB-UniRule"/>
</dbReference>
<keyword evidence="2 10" id="KW-0678">Repressor</keyword>
<comment type="subunit">
    <text evidence="10">Homodimer in the absence of DNA, monomer when binding DNA. Interacts with the DNA helicase assembly protein; a ternary complex between the helicase assembly protein, the single-stranded DNA-binding protein and ssDNA is an obligatory intermediate in the helicase loading mechanism. Part of the replicase complex that includes the DNA polymerase, the polymerase clamp, the clamp loader complex, the single-stranded DNA binding protein, the primase, the replicative helicase and the helicase assembly factor. Interacts (via C-terminus) with the viral SF1 dDA helicase. Interacts with the viral SF2 UvsW repair helicase.</text>
</comment>
<dbReference type="GO" id="GO:0003697">
    <property type="term" value="F:single-stranded DNA binding"/>
    <property type="evidence" value="ECO:0007669"/>
    <property type="project" value="UniProtKB-UniRule"/>
</dbReference>
<dbReference type="InterPro" id="IPR044947">
    <property type="entry name" value="Phage_T4_Gp32_ssDNA-bd_sf"/>
</dbReference>
<keyword evidence="3" id="KW-0235">DNA replication</keyword>